<name>A0ABW2ZF99_9SPHI</name>
<protein>
    <submittedName>
        <fullName evidence="3">PH domain-containing protein</fullName>
    </submittedName>
</protein>
<keyword evidence="4" id="KW-1185">Reference proteome</keyword>
<keyword evidence="1" id="KW-1133">Transmembrane helix</keyword>
<dbReference type="Pfam" id="PF03703">
    <property type="entry name" value="bPH_2"/>
    <property type="match status" value="1"/>
</dbReference>
<proteinExistence type="predicted"/>
<feature type="transmembrane region" description="Helical" evidence="1">
    <location>
        <begin position="45"/>
        <end position="63"/>
    </location>
</feature>
<dbReference type="PANTHER" id="PTHR37938:SF1">
    <property type="entry name" value="BLL0215 PROTEIN"/>
    <property type="match status" value="1"/>
</dbReference>
<feature type="transmembrane region" description="Helical" evidence="1">
    <location>
        <begin position="20"/>
        <end position="38"/>
    </location>
</feature>
<evidence type="ECO:0000256" key="1">
    <source>
        <dbReference type="SAM" id="Phobius"/>
    </source>
</evidence>
<dbReference type="InterPro" id="IPR005182">
    <property type="entry name" value="YdbS-like_PH"/>
</dbReference>
<evidence type="ECO:0000313" key="4">
    <source>
        <dbReference type="Proteomes" id="UP001597073"/>
    </source>
</evidence>
<reference evidence="4" key="1">
    <citation type="journal article" date="2019" name="Int. J. Syst. Evol. Microbiol.">
        <title>The Global Catalogue of Microorganisms (GCM) 10K type strain sequencing project: providing services to taxonomists for standard genome sequencing and annotation.</title>
        <authorList>
            <consortium name="The Broad Institute Genomics Platform"/>
            <consortium name="The Broad Institute Genome Sequencing Center for Infectious Disease"/>
            <person name="Wu L."/>
            <person name="Ma J."/>
        </authorList>
    </citation>
    <scope>NUCLEOTIDE SEQUENCE [LARGE SCALE GENOMIC DNA]</scope>
    <source>
        <strain evidence="4">CCUG 60742</strain>
    </source>
</reference>
<evidence type="ECO:0000259" key="2">
    <source>
        <dbReference type="Pfam" id="PF03703"/>
    </source>
</evidence>
<dbReference type="RefSeq" id="WP_377141046.1">
    <property type="nucleotide sequence ID" value="NZ_JBHTIA010000003.1"/>
</dbReference>
<feature type="domain" description="YdbS-like PH" evidence="2">
    <location>
        <begin position="68"/>
        <end position="121"/>
    </location>
</feature>
<evidence type="ECO:0000313" key="3">
    <source>
        <dbReference type="EMBL" id="MFD0764876.1"/>
    </source>
</evidence>
<comment type="caution">
    <text evidence="3">The sequence shown here is derived from an EMBL/GenBank/DDBJ whole genome shotgun (WGS) entry which is preliminary data.</text>
</comment>
<dbReference type="EMBL" id="JBHTIA010000003">
    <property type="protein sequence ID" value="MFD0764876.1"/>
    <property type="molecule type" value="Genomic_DNA"/>
</dbReference>
<keyword evidence="1" id="KW-0472">Membrane</keyword>
<gene>
    <name evidence="3" type="ORF">ACFQZI_08420</name>
</gene>
<sequence>MSFIEKNLSNNEVVLYKAKLHWIIYLRGIFWAALGLLIGSASYAACGLLFTVGVISFIMAIIVNQSSEFAVTNKRVILKTGLIKRKFCEIQLNKSEGLQIEEGMLGRILGFGKVRITSGGVVELFSPIANPFEFKKQINNAIEGSFNMNLVSA</sequence>
<dbReference type="PANTHER" id="PTHR37938">
    <property type="entry name" value="BLL0215 PROTEIN"/>
    <property type="match status" value="1"/>
</dbReference>
<keyword evidence="1" id="KW-0812">Transmembrane</keyword>
<accession>A0ABW2ZF99</accession>
<organism evidence="3 4">
    <name type="scientific">Mucilaginibacter lutimaris</name>
    <dbReference type="NCBI Taxonomy" id="931629"/>
    <lineage>
        <taxon>Bacteria</taxon>
        <taxon>Pseudomonadati</taxon>
        <taxon>Bacteroidota</taxon>
        <taxon>Sphingobacteriia</taxon>
        <taxon>Sphingobacteriales</taxon>
        <taxon>Sphingobacteriaceae</taxon>
        <taxon>Mucilaginibacter</taxon>
    </lineage>
</organism>
<dbReference type="Proteomes" id="UP001597073">
    <property type="component" value="Unassembled WGS sequence"/>
</dbReference>